<proteinExistence type="predicted"/>
<dbReference type="Proteomes" id="UP001323798">
    <property type="component" value="Chromosome"/>
</dbReference>
<dbReference type="Pfam" id="PF01928">
    <property type="entry name" value="CYTH"/>
    <property type="match status" value="1"/>
</dbReference>
<sequence>MSDPSHSVEVERKYDVDEDTPLPDWMRLPGVASIGEAELRPLDAQYFDTVDLALARQAIALRRRTGGPDEGWHVKTSAADGRHEWHWPLDAPVSGDQDVPDGVVKALARYAQPPFLPLARLHNPRHAYALRDETGALVAEVVDDRVRGRAERTGHEDSWREWEVELGPAAPDDHTAFFAAVDELVLAAGGRHAASDSKLQRILAC</sequence>
<dbReference type="InterPro" id="IPR023577">
    <property type="entry name" value="CYTH_domain"/>
</dbReference>
<protein>
    <submittedName>
        <fullName evidence="2">CYTH domain-containing protein</fullName>
    </submittedName>
</protein>
<dbReference type="CDD" id="cd07374">
    <property type="entry name" value="CYTH-like_Pase"/>
    <property type="match status" value="1"/>
</dbReference>
<reference evidence="2 3" key="1">
    <citation type="submission" date="2023-11" db="EMBL/GenBank/DDBJ databases">
        <title>Genome sequence of Microbacterium rhizosphaerae KACC 19337.</title>
        <authorList>
            <person name="Choi H."/>
            <person name="Kim S."/>
            <person name="Kim Y."/>
            <person name="Kwon S.-W."/>
            <person name="Heo J."/>
        </authorList>
    </citation>
    <scope>NUCLEOTIDE SEQUENCE [LARGE SCALE GENOMIC DNA]</scope>
    <source>
        <strain evidence="2 3">KACC 19337</strain>
    </source>
</reference>
<evidence type="ECO:0000259" key="1">
    <source>
        <dbReference type="PROSITE" id="PS51707"/>
    </source>
</evidence>
<dbReference type="EMBL" id="CP139368">
    <property type="protein sequence ID" value="WPR91160.1"/>
    <property type="molecule type" value="Genomic_DNA"/>
</dbReference>
<dbReference type="SUPFAM" id="SSF55154">
    <property type="entry name" value="CYTH-like phosphatases"/>
    <property type="match status" value="1"/>
</dbReference>
<evidence type="ECO:0000313" key="3">
    <source>
        <dbReference type="Proteomes" id="UP001323798"/>
    </source>
</evidence>
<dbReference type="RefSeq" id="WP_320943861.1">
    <property type="nucleotide sequence ID" value="NZ_BAABEU010000007.1"/>
</dbReference>
<evidence type="ECO:0000313" key="2">
    <source>
        <dbReference type="EMBL" id="WPR91160.1"/>
    </source>
</evidence>
<accession>A0ABZ0SSN2</accession>
<feature type="domain" description="CYTH" evidence="1">
    <location>
        <begin position="7"/>
        <end position="205"/>
    </location>
</feature>
<dbReference type="Gene3D" id="2.40.320.10">
    <property type="entry name" value="Hypothetical Protein Pfu-838710-001"/>
    <property type="match status" value="1"/>
</dbReference>
<name>A0ABZ0SSN2_9MICO</name>
<organism evidence="2 3">
    <name type="scientific">Microbacterium rhizosphaerae</name>
    <dbReference type="NCBI Taxonomy" id="1678237"/>
    <lineage>
        <taxon>Bacteria</taxon>
        <taxon>Bacillati</taxon>
        <taxon>Actinomycetota</taxon>
        <taxon>Actinomycetes</taxon>
        <taxon>Micrococcales</taxon>
        <taxon>Microbacteriaceae</taxon>
        <taxon>Microbacterium</taxon>
    </lineage>
</organism>
<dbReference type="PROSITE" id="PS51707">
    <property type="entry name" value="CYTH"/>
    <property type="match status" value="1"/>
</dbReference>
<dbReference type="SMART" id="SM01118">
    <property type="entry name" value="CYTH"/>
    <property type="match status" value="1"/>
</dbReference>
<gene>
    <name evidence="2" type="ORF">SM116_07705</name>
</gene>
<keyword evidence="3" id="KW-1185">Reference proteome</keyword>
<dbReference type="InterPro" id="IPR033469">
    <property type="entry name" value="CYTH-like_dom_sf"/>
</dbReference>